<name>A0ABZ2PR67_9NOCA</name>
<sequence length="67" mass="7093">MTVSVAALVGHESATDQSDDHLAELLADRPVKGIAMRAGTMIAAVREQLLKMIDVLDPPPAVTDRSP</sequence>
<proteinExistence type="predicted"/>
<evidence type="ECO:0008006" key="3">
    <source>
        <dbReference type="Google" id="ProtNLM"/>
    </source>
</evidence>
<keyword evidence="2" id="KW-1185">Reference proteome</keyword>
<accession>A0ABZ2PR67</accession>
<reference evidence="1 2" key="1">
    <citation type="submission" date="2024-03" db="EMBL/GenBank/DDBJ databases">
        <title>Natural products discovery in diverse microorganisms through a two-stage MS feature dereplication strategy.</title>
        <authorList>
            <person name="Zhang R."/>
        </authorList>
    </citation>
    <scope>NUCLEOTIDE SEQUENCE [LARGE SCALE GENOMIC DNA]</scope>
    <source>
        <strain evidence="1 2">18930</strain>
    </source>
</reference>
<evidence type="ECO:0000313" key="1">
    <source>
        <dbReference type="EMBL" id="WXG70196.1"/>
    </source>
</evidence>
<dbReference type="EMBL" id="CP147846">
    <property type="protein sequence ID" value="WXG70196.1"/>
    <property type="molecule type" value="Genomic_DNA"/>
</dbReference>
<protein>
    <recommendedName>
        <fullName evidence="3">Transposase</fullName>
    </recommendedName>
</protein>
<dbReference type="RefSeq" id="WP_338891440.1">
    <property type="nucleotide sequence ID" value="NZ_CP147846.1"/>
</dbReference>
<evidence type="ECO:0000313" key="2">
    <source>
        <dbReference type="Proteomes" id="UP001432000"/>
    </source>
</evidence>
<gene>
    <name evidence="1" type="ORF">WDS16_06655</name>
</gene>
<dbReference type="Proteomes" id="UP001432000">
    <property type="component" value="Chromosome"/>
</dbReference>
<organism evidence="1 2">
    <name type="scientific">Rhodococcus sovatensis</name>
    <dbReference type="NCBI Taxonomy" id="1805840"/>
    <lineage>
        <taxon>Bacteria</taxon>
        <taxon>Bacillati</taxon>
        <taxon>Actinomycetota</taxon>
        <taxon>Actinomycetes</taxon>
        <taxon>Mycobacteriales</taxon>
        <taxon>Nocardiaceae</taxon>
        <taxon>Rhodococcus</taxon>
    </lineage>
</organism>